<gene>
    <name evidence="3" type="ORF">SAMN05444128_1043</name>
</gene>
<feature type="domain" description="Activator of Hsp90 ATPase homologue 1/2-like C-terminal" evidence="2">
    <location>
        <begin position="18"/>
        <end position="140"/>
    </location>
</feature>
<keyword evidence="4" id="KW-1185">Reference proteome</keyword>
<organism evidence="3 4">
    <name type="scientific">Pontibacter indicus</name>
    <dbReference type="NCBI Taxonomy" id="1317125"/>
    <lineage>
        <taxon>Bacteria</taxon>
        <taxon>Pseudomonadati</taxon>
        <taxon>Bacteroidota</taxon>
        <taxon>Cytophagia</taxon>
        <taxon>Cytophagales</taxon>
        <taxon>Hymenobacteraceae</taxon>
        <taxon>Pontibacter</taxon>
    </lineage>
</organism>
<dbReference type="InterPro" id="IPR013538">
    <property type="entry name" value="ASHA1/2-like_C"/>
</dbReference>
<comment type="similarity">
    <text evidence="1">Belongs to the AHA1 family.</text>
</comment>
<dbReference type="Pfam" id="PF08327">
    <property type="entry name" value="AHSA1"/>
    <property type="match status" value="2"/>
</dbReference>
<dbReference type="CDD" id="cd07814">
    <property type="entry name" value="SRPBCC_CalC_Aha1-like"/>
    <property type="match status" value="1"/>
</dbReference>
<dbReference type="Gene3D" id="3.30.530.20">
    <property type="match status" value="2"/>
</dbReference>
<dbReference type="STRING" id="1317125.SAMN05444128_1043"/>
<evidence type="ECO:0000259" key="2">
    <source>
        <dbReference type="Pfam" id="PF08327"/>
    </source>
</evidence>
<dbReference type="CDD" id="cd08897">
    <property type="entry name" value="SRPBCC_CalC_Aha1-like_4"/>
    <property type="match status" value="1"/>
</dbReference>
<sequence>MENTSKAVRITISTHVQAPVAKVWQYWTEPRHIMQWNSASEEWHTSRAENDLRVGGTFLSRMEARDGSMGFDFSGTYTDVQEHQRIAYTLEDGRKVEISFEPQGEETLVTESFDADPSHDAGMQQAGWQAILDHFKRYVEAAKARTLHYEIRIKAPAAQVYRAMLDPEQYKAWTAVFHPTSHYKGSWEKGAKIQFLGLDEQGKTGGMVSRIKENIPNQFISIEHLGLVQDGKEITSGPEVADWAGALENYTFTETEGETLLAIDVDTNQEFEAHFAETWPKALQKIKAMCETKA</sequence>
<evidence type="ECO:0000256" key="1">
    <source>
        <dbReference type="ARBA" id="ARBA00006817"/>
    </source>
</evidence>
<proteinExistence type="inferred from homology"/>
<dbReference type="SUPFAM" id="SSF55961">
    <property type="entry name" value="Bet v1-like"/>
    <property type="match status" value="2"/>
</dbReference>
<protein>
    <submittedName>
        <fullName evidence="3">Uncharacterized conserved protein YndB, AHSA1/START domain</fullName>
    </submittedName>
</protein>
<name>A0A1R3WV88_9BACT</name>
<feature type="domain" description="Activator of Hsp90 ATPase homologue 1/2-like C-terminal" evidence="2">
    <location>
        <begin position="154"/>
        <end position="290"/>
    </location>
</feature>
<reference evidence="4" key="1">
    <citation type="submission" date="2017-01" db="EMBL/GenBank/DDBJ databases">
        <authorList>
            <person name="Varghese N."/>
            <person name="Submissions S."/>
        </authorList>
    </citation>
    <scope>NUCLEOTIDE SEQUENCE [LARGE SCALE GENOMIC DNA]</scope>
    <source>
        <strain evidence="4">LP100</strain>
    </source>
</reference>
<dbReference type="InterPro" id="IPR023393">
    <property type="entry name" value="START-like_dom_sf"/>
</dbReference>
<accession>A0A1R3WV88</accession>
<dbReference type="OrthoDB" id="384974at2"/>
<evidence type="ECO:0000313" key="3">
    <source>
        <dbReference type="EMBL" id="SIT81944.1"/>
    </source>
</evidence>
<dbReference type="AlphaFoldDB" id="A0A1R3WV88"/>
<evidence type="ECO:0000313" key="4">
    <source>
        <dbReference type="Proteomes" id="UP000187181"/>
    </source>
</evidence>
<dbReference type="Proteomes" id="UP000187181">
    <property type="component" value="Unassembled WGS sequence"/>
</dbReference>
<dbReference type="RefSeq" id="WP_076667693.1">
    <property type="nucleotide sequence ID" value="NZ_FTPP01000001.1"/>
</dbReference>
<dbReference type="EMBL" id="FTPP01000001">
    <property type="protein sequence ID" value="SIT81944.1"/>
    <property type="molecule type" value="Genomic_DNA"/>
</dbReference>